<dbReference type="EMBL" id="HBEF01010765">
    <property type="protein sequence ID" value="CAD8334695.1"/>
    <property type="molecule type" value="Transcribed_RNA"/>
</dbReference>
<feature type="compositionally biased region" description="Polar residues" evidence="1">
    <location>
        <begin position="160"/>
        <end position="173"/>
    </location>
</feature>
<feature type="compositionally biased region" description="Basic residues" evidence="1">
    <location>
        <begin position="138"/>
        <end position="147"/>
    </location>
</feature>
<proteinExistence type="predicted"/>
<accession>A0A6T6FLH4</accession>
<name>A0A6T6FLH4_9STRA</name>
<feature type="region of interest" description="Disordered" evidence="1">
    <location>
        <begin position="1"/>
        <end position="31"/>
    </location>
</feature>
<evidence type="ECO:0000313" key="3">
    <source>
        <dbReference type="EMBL" id="CAD8334695.1"/>
    </source>
</evidence>
<sequence>MTPWYSQSKTKINGESESKDKSEGTDKGHGLKQANVILIGRSNSNAMGTTFHTSKRDASRSILHTSTEVAHGFWDFIFNLEGGPHRLQPQLTSAPISRTLDYDVPLYGTHVPSCAMSFILHDVVMSSRSHSHIVSERRRNRKQRNARRGTFMFRNDANSTATRTTSNMCSPTPTAEAPCS</sequence>
<dbReference type="EMBL" id="HBEF01010764">
    <property type="protein sequence ID" value="CAD8334694.1"/>
    <property type="molecule type" value="Transcribed_RNA"/>
</dbReference>
<feature type="compositionally biased region" description="Basic and acidic residues" evidence="1">
    <location>
        <begin position="12"/>
        <end position="29"/>
    </location>
</feature>
<reference evidence="3" key="1">
    <citation type="submission" date="2021-01" db="EMBL/GenBank/DDBJ databases">
        <authorList>
            <person name="Corre E."/>
            <person name="Pelletier E."/>
            <person name="Niang G."/>
            <person name="Scheremetjew M."/>
            <person name="Finn R."/>
            <person name="Kale V."/>
            <person name="Holt S."/>
            <person name="Cochrane G."/>
            <person name="Meng A."/>
            <person name="Brown T."/>
            <person name="Cohen L."/>
        </authorList>
    </citation>
    <scope>NUCLEOTIDE SEQUENCE</scope>
    <source>
        <strain evidence="3">CCMP3328</strain>
    </source>
</reference>
<feature type="region of interest" description="Disordered" evidence="1">
    <location>
        <begin position="131"/>
        <end position="150"/>
    </location>
</feature>
<feature type="region of interest" description="Disordered" evidence="1">
    <location>
        <begin position="160"/>
        <end position="180"/>
    </location>
</feature>
<organism evidence="3">
    <name type="scientific">Craspedostauros australis</name>
    <dbReference type="NCBI Taxonomy" id="1486917"/>
    <lineage>
        <taxon>Eukaryota</taxon>
        <taxon>Sar</taxon>
        <taxon>Stramenopiles</taxon>
        <taxon>Ochrophyta</taxon>
        <taxon>Bacillariophyta</taxon>
        <taxon>Bacillariophyceae</taxon>
        <taxon>Bacillariophycidae</taxon>
        <taxon>Naviculales</taxon>
        <taxon>Naviculaceae</taxon>
        <taxon>Craspedostauros</taxon>
    </lineage>
</organism>
<evidence type="ECO:0000313" key="2">
    <source>
        <dbReference type="EMBL" id="CAD8334694.1"/>
    </source>
</evidence>
<dbReference type="AlphaFoldDB" id="A0A6T6FLH4"/>
<protein>
    <submittedName>
        <fullName evidence="3">Uncharacterized protein</fullName>
    </submittedName>
</protein>
<feature type="compositionally biased region" description="Polar residues" evidence="1">
    <location>
        <begin position="1"/>
        <end position="11"/>
    </location>
</feature>
<evidence type="ECO:0000256" key="1">
    <source>
        <dbReference type="SAM" id="MobiDB-lite"/>
    </source>
</evidence>
<gene>
    <name evidence="2" type="ORF">CAUS1442_LOCUS6799</name>
    <name evidence="3" type="ORF">CAUS1442_LOCUS6800</name>
</gene>